<proteinExistence type="inferred from homology"/>
<dbReference type="EC" id="6.3.2.2" evidence="4"/>
<dbReference type="Gene3D" id="3.30.470.20">
    <property type="entry name" value="ATP-grasp fold, B domain"/>
    <property type="match status" value="2"/>
</dbReference>
<name>A0A2I1K5C4_9LACT</name>
<evidence type="ECO:0000313" key="15">
    <source>
        <dbReference type="EMBL" id="PKY90772.1"/>
    </source>
</evidence>
<dbReference type="EMBL" id="PKHE01000001">
    <property type="protein sequence ID" value="PKY90772.1"/>
    <property type="molecule type" value="Genomic_DNA"/>
</dbReference>
<keyword evidence="13" id="KW-0812">Transmembrane</keyword>
<dbReference type="GO" id="GO:0004357">
    <property type="term" value="F:glutamate-cysteine ligase activity"/>
    <property type="evidence" value="ECO:0007669"/>
    <property type="project" value="UniProtKB-EC"/>
</dbReference>
<dbReference type="InterPro" id="IPR011761">
    <property type="entry name" value="ATP-grasp"/>
</dbReference>
<evidence type="ECO:0000256" key="7">
    <source>
        <dbReference type="ARBA" id="ARBA00022741"/>
    </source>
</evidence>
<protein>
    <recommendedName>
        <fullName evidence="4">glutamate--cysteine ligase</fullName>
        <ecNumber evidence="4">6.3.2.2</ecNumber>
    </recommendedName>
</protein>
<dbReference type="InterPro" id="IPR020561">
    <property type="entry name" value="PRibGlycinamid_synth_ATP-grasp"/>
</dbReference>
<dbReference type="InterPro" id="IPR007370">
    <property type="entry name" value="Glu_cys_ligase"/>
</dbReference>
<keyword evidence="5 12" id="KW-0436">Ligase</keyword>
<evidence type="ECO:0000256" key="11">
    <source>
        <dbReference type="PROSITE-ProRule" id="PRU00409"/>
    </source>
</evidence>
<evidence type="ECO:0000256" key="9">
    <source>
        <dbReference type="ARBA" id="ARBA00023268"/>
    </source>
</evidence>
<dbReference type="Pfam" id="PF04262">
    <property type="entry name" value="Glu_cys_ligase"/>
    <property type="match status" value="2"/>
</dbReference>
<dbReference type="Pfam" id="PF01071">
    <property type="entry name" value="GARS_A"/>
    <property type="match status" value="1"/>
</dbReference>
<feature type="domain" description="ATP-grasp" evidence="14">
    <location>
        <begin position="520"/>
        <end position="780"/>
    </location>
</feature>
<sequence length="781" mass="89950">MHFITYFFSSIVIIEAMNILIGGITMTLNESFFSIQQVAPLWHSTLGIERETLRVQPDGTISSYPHRKDWGTRNHQPYIQTDFAESQVEIITPPEYTADHLMSWLKAAHQIVSEDIVEEQDLLWPFSMPACIPTDTTKIKIAQLTNQKEYAYREGLARLYGKHVQLISGIHYNFQLNPDVIEANYQQHGGQESFIDYHNETYMHLVRNYFRYRWFLTYFLGASPYVAENYSTNFYGKPHQIPMRSIRQSRYGYQNKETVVMDYTDLYSFVQTIEAALQRGDLHLEKELYRDVRLRGASPTRDLLKKGISYLEFRNIDINPYLPYGIDKETINFIRHFLISILFLEDDRQDNQVVEGHQMNYRIAEAHPLDACPFKEEALHIIQVMDRVNQELSLPYWPSKREYLIQALDQPELTLAGQIVTETPDSTDYLEMGLTLAQQHQQTMLEQPFLLHGFEDFELSTQDVLKEAIRRGIRVDIIDKQDNFLQLSYKDQQELVRNANMTRLDSLITYFSMENKVATKFILSQNNIRVPNGKNFNTFEAANAYYSLLPNTGLVIKPKNTNYGIGISIFVDKPNEKEYQESILLALAEDDTVIIEEYVKGTELRFYLQNHEVLGIVERQPAQVIGDGTSSIQQLIEKENQNPLRGVKHMAPMTTLELGSVEILQLKHQGLTVDSVPEAGQIVHLRENSNVSTGGISIDRTHDVHPSYIHLAQNAARALDAHFCGVDMIIEDYSVPADNHNYAIIEANYNPNITIHRHPGEGEPRLLGKAVLEELFPEAFS</sequence>
<dbReference type="GO" id="GO:0005524">
    <property type="term" value="F:ATP binding"/>
    <property type="evidence" value="ECO:0007669"/>
    <property type="project" value="UniProtKB-UniRule"/>
</dbReference>
<dbReference type="InterPro" id="IPR013815">
    <property type="entry name" value="ATP_grasp_subdomain_1"/>
</dbReference>
<evidence type="ECO:0000259" key="14">
    <source>
        <dbReference type="PROSITE" id="PS50975"/>
    </source>
</evidence>
<evidence type="ECO:0000256" key="6">
    <source>
        <dbReference type="ARBA" id="ARBA00022684"/>
    </source>
</evidence>
<keyword evidence="7 11" id="KW-0547">Nucleotide-binding</keyword>
<evidence type="ECO:0000256" key="3">
    <source>
        <dbReference type="ARBA" id="ARBA00005006"/>
    </source>
</evidence>
<dbReference type="Proteomes" id="UP000234384">
    <property type="component" value="Unassembled WGS sequence"/>
</dbReference>
<dbReference type="InterPro" id="IPR014746">
    <property type="entry name" value="Gln_synth/guanido_kin_cat_dom"/>
</dbReference>
<dbReference type="GO" id="GO:0005829">
    <property type="term" value="C:cytosol"/>
    <property type="evidence" value="ECO:0007669"/>
    <property type="project" value="TreeGrafter"/>
</dbReference>
<keyword evidence="9" id="KW-0511">Multifunctional enzyme</keyword>
<evidence type="ECO:0000256" key="4">
    <source>
        <dbReference type="ARBA" id="ARBA00012220"/>
    </source>
</evidence>
<comment type="caution">
    <text evidence="15">The sequence shown here is derived from an EMBL/GenBank/DDBJ whole genome shotgun (WGS) entry which is preliminary data.</text>
</comment>
<dbReference type="UniPathway" id="UPA00142">
    <property type="reaction ID" value="UER00209"/>
</dbReference>
<evidence type="ECO:0000256" key="1">
    <source>
        <dbReference type="ARBA" id="ARBA00001936"/>
    </source>
</evidence>
<reference evidence="15 16" key="1">
    <citation type="submission" date="2017-12" db="EMBL/GenBank/DDBJ databases">
        <title>Phylogenetic diversity of female urinary microbiome.</title>
        <authorList>
            <person name="Thomas-White K."/>
            <person name="Wolfe A.J."/>
        </authorList>
    </citation>
    <scope>NUCLEOTIDE SEQUENCE [LARGE SCALE GENOMIC DNA]</scope>
    <source>
        <strain evidence="15 16">UMB0898</strain>
    </source>
</reference>
<accession>A0A2I1K5C4</accession>
<evidence type="ECO:0000256" key="10">
    <source>
        <dbReference type="ARBA" id="ARBA00048819"/>
    </source>
</evidence>
<comment type="cofactor">
    <cofactor evidence="2">
        <name>Mg(2+)</name>
        <dbReference type="ChEBI" id="CHEBI:18420"/>
    </cofactor>
</comment>
<dbReference type="NCBIfam" id="NF002688">
    <property type="entry name" value="PRK02471.1"/>
    <property type="match status" value="1"/>
</dbReference>
<comment type="catalytic activity">
    <reaction evidence="10">
        <text>L-cysteine + L-glutamate + ATP = gamma-L-glutamyl-L-cysteine + ADP + phosphate + H(+)</text>
        <dbReference type="Rhea" id="RHEA:13285"/>
        <dbReference type="ChEBI" id="CHEBI:15378"/>
        <dbReference type="ChEBI" id="CHEBI:29985"/>
        <dbReference type="ChEBI" id="CHEBI:30616"/>
        <dbReference type="ChEBI" id="CHEBI:35235"/>
        <dbReference type="ChEBI" id="CHEBI:43474"/>
        <dbReference type="ChEBI" id="CHEBI:58173"/>
        <dbReference type="ChEBI" id="CHEBI:456216"/>
        <dbReference type="EC" id="6.3.2.2"/>
    </reaction>
</comment>
<evidence type="ECO:0000256" key="12">
    <source>
        <dbReference type="RuleBase" id="RU003544"/>
    </source>
</evidence>
<feature type="transmembrane region" description="Helical" evidence="13">
    <location>
        <begin position="7"/>
        <end position="28"/>
    </location>
</feature>
<dbReference type="AlphaFoldDB" id="A0A2I1K5C4"/>
<keyword evidence="13" id="KW-1133">Transmembrane helix</keyword>
<keyword evidence="8 11" id="KW-0067">ATP-binding</keyword>
<dbReference type="SUPFAM" id="SSF55931">
    <property type="entry name" value="Glutamine synthetase/guanido kinase"/>
    <property type="match status" value="1"/>
</dbReference>
<dbReference type="InterPro" id="IPR040657">
    <property type="entry name" value="GshAB_ATP-grasp"/>
</dbReference>
<dbReference type="InterPro" id="IPR006334">
    <property type="entry name" value="Glut_cys_ligase"/>
</dbReference>
<comment type="pathway">
    <text evidence="3">Sulfur metabolism; glutathione biosynthesis; glutathione from L-cysteine and L-glutamate: step 1/2.</text>
</comment>
<comment type="similarity">
    <text evidence="12">Belongs to the glutamate--cysteine ligase type 1 family.</text>
</comment>
<gene>
    <name evidence="15" type="ORF">CYJ57_00945</name>
</gene>
<evidence type="ECO:0000256" key="5">
    <source>
        <dbReference type="ARBA" id="ARBA00022598"/>
    </source>
</evidence>
<comment type="cofactor">
    <cofactor evidence="1">
        <name>Mn(2+)</name>
        <dbReference type="ChEBI" id="CHEBI:29035"/>
    </cofactor>
</comment>
<dbReference type="Gene3D" id="3.30.590.20">
    <property type="match status" value="1"/>
</dbReference>
<dbReference type="PANTHER" id="PTHR38761:SF1">
    <property type="entry name" value="GLUTAMATE--CYSTEINE LIGASE"/>
    <property type="match status" value="1"/>
</dbReference>
<dbReference type="SUPFAM" id="SSF56059">
    <property type="entry name" value="Glutathione synthetase ATP-binding domain-like"/>
    <property type="match status" value="1"/>
</dbReference>
<evidence type="ECO:0000256" key="13">
    <source>
        <dbReference type="SAM" id="Phobius"/>
    </source>
</evidence>
<evidence type="ECO:0000313" key="16">
    <source>
        <dbReference type="Proteomes" id="UP000234384"/>
    </source>
</evidence>
<dbReference type="PROSITE" id="PS50975">
    <property type="entry name" value="ATP_GRASP"/>
    <property type="match status" value="1"/>
</dbReference>
<dbReference type="GO" id="GO:0006750">
    <property type="term" value="P:glutathione biosynthetic process"/>
    <property type="evidence" value="ECO:0007669"/>
    <property type="project" value="UniProtKB-UniPathway"/>
</dbReference>
<keyword evidence="6 12" id="KW-0317">Glutathione biosynthesis</keyword>
<evidence type="ECO:0000256" key="8">
    <source>
        <dbReference type="ARBA" id="ARBA00022840"/>
    </source>
</evidence>
<dbReference type="PANTHER" id="PTHR38761">
    <property type="entry name" value="GLUTAMATE--CYSTEINE LIGASE"/>
    <property type="match status" value="1"/>
</dbReference>
<keyword evidence="13" id="KW-0472">Membrane</keyword>
<dbReference type="GO" id="GO:0046872">
    <property type="term" value="F:metal ion binding"/>
    <property type="evidence" value="ECO:0007669"/>
    <property type="project" value="InterPro"/>
</dbReference>
<dbReference type="Gene3D" id="3.30.1490.20">
    <property type="entry name" value="ATP-grasp fold, A domain"/>
    <property type="match status" value="1"/>
</dbReference>
<dbReference type="Pfam" id="PF18419">
    <property type="entry name" value="ATP-grasp_6"/>
    <property type="match status" value="1"/>
</dbReference>
<organism evidence="15 16">
    <name type="scientific">Falseniella ignava</name>
    <dbReference type="NCBI Taxonomy" id="137730"/>
    <lineage>
        <taxon>Bacteria</taxon>
        <taxon>Bacillati</taxon>
        <taxon>Bacillota</taxon>
        <taxon>Bacilli</taxon>
        <taxon>Lactobacillales</taxon>
        <taxon>Aerococcaceae</taxon>
        <taxon>Falseniella</taxon>
    </lineage>
</organism>
<evidence type="ECO:0000256" key="2">
    <source>
        <dbReference type="ARBA" id="ARBA00001946"/>
    </source>
</evidence>